<accession>R1GRN9</accession>
<reference evidence="2 3" key="1">
    <citation type="journal article" date="2014" name="PLoS ONE">
        <title>Grimontia indica AK16(T), sp. nov., Isolated from a Seawater Sample Reports the Presence of Pathogenic Genes Similar to Vibrio Genus.</title>
        <authorList>
            <person name="Singh A."/>
            <person name="Vaidya B."/>
            <person name="Khatri I."/>
            <person name="Srinivas T.N."/>
            <person name="Subramanian S."/>
            <person name="Korpole S."/>
            <person name="Pinnaka A.K."/>
        </authorList>
    </citation>
    <scope>NUCLEOTIDE SEQUENCE [LARGE SCALE GENOMIC DNA]</scope>
    <source>
        <strain evidence="2 3">AK16</strain>
    </source>
</reference>
<dbReference type="AlphaFoldDB" id="R1GRN9"/>
<name>R1GRN9_9GAMM</name>
<comment type="caution">
    <text evidence="2">The sequence shown here is derived from an EMBL/GenBank/DDBJ whole genome shotgun (WGS) entry which is preliminary data.</text>
</comment>
<proteinExistence type="predicted"/>
<gene>
    <name evidence="2" type="ORF">D515_02380</name>
</gene>
<feature type="region of interest" description="Disordered" evidence="1">
    <location>
        <begin position="18"/>
        <end position="44"/>
    </location>
</feature>
<organism evidence="2 3">
    <name type="scientific">Grimontia indica</name>
    <dbReference type="NCBI Taxonomy" id="1056512"/>
    <lineage>
        <taxon>Bacteria</taxon>
        <taxon>Pseudomonadati</taxon>
        <taxon>Pseudomonadota</taxon>
        <taxon>Gammaproteobacteria</taxon>
        <taxon>Vibrionales</taxon>
        <taxon>Vibrionaceae</taxon>
        <taxon>Grimontia</taxon>
    </lineage>
</organism>
<sequence length="44" mass="5131">MRVGVSLSILDGAQSTFPVRYQSRKEMNDERSETHSDSKVWHQH</sequence>
<evidence type="ECO:0000313" key="3">
    <source>
        <dbReference type="Proteomes" id="UP000011223"/>
    </source>
</evidence>
<dbReference type="Proteomes" id="UP000011223">
    <property type="component" value="Unassembled WGS sequence"/>
</dbReference>
<protein>
    <submittedName>
        <fullName evidence="2">Uncharacterized protein</fullName>
    </submittedName>
</protein>
<keyword evidence="3" id="KW-1185">Reference proteome</keyword>
<feature type="compositionally biased region" description="Basic and acidic residues" evidence="1">
    <location>
        <begin position="23"/>
        <end position="44"/>
    </location>
</feature>
<evidence type="ECO:0000313" key="2">
    <source>
        <dbReference type="EMBL" id="EOD78873.1"/>
    </source>
</evidence>
<dbReference type="EMBL" id="ANFM02000027">
    <property type="protein sequence ID" value="EOD78873.1"/>
    <property type="molecule type" value="Genomic_DNA"/>
</dbReference>
<evidence type="ECO:0000256" key="1">
    <source>
        <dbReference type="SAM" id="MobiDB-lite"/>
    </source>
</evidence>